<dbReference type="PANTHER" id="PTHR30329">
    <property type="entry name" value="STATOR ELEMENT OF FLAGELLAR MOTOR COMPLEX"/>
    <property type="match status" value="1"/>
</dbReference>
<dbReference type="EMBL" id="MLZC01000020">
    <property type="protein sequence ID" value="OHG60647.1"/>
    <property type="molecule type" value="Genomic_DNA"/>
</dbReference>
<dbReference type="GO" id="GO:0009279">
    <property type="term" value="C:cell outer membrane"/>
    <property type="evidence" value="ECO:0007669"/>
    <property type="project" value="InterPro"/>
</dbReference>
<accession>A0A1S0Z7R5</accession>
<organism evidence="5">
    <name type="scientific">Salmonella enterica subsp. enterica serovar Saintpaul</name>
    <dbReference type="NCBI Taxonomy" id="90105"/>
    <lineage>
        <taxon>Bacteria</taxon>
        <taxon>Pseudomonadati</taxon>
        <taxon>Pseudomonadota</taxon>
        <taxon>Gammaproteobacteria</taxon>
        <taxon>Enterobacterales</taxon>
        <taxon>Enterobacteriaceae</taxon>
        <taxon>Salmonella</taxon>
    </lineage>
</organism>
<evidence type="ECO:0000313" key="5">
    <source>
        <dbReference type="EMBL" id="OHG60647.1"/>
    </source>
</evidence>
<dbReference type="PRINTS" id="PR01022">
    <property type="entry name" value="OUTRMMBRANEA"/>
</dbReference>
<gene>
    <name evidence="5" type="ORF">A7T00_27280</name>
</gene>
<evidence type="ECO:0000259" key="4">
    <source>
        <dbReference type="PROSITE" id="PS51123"/>
    </source>
</evidence>
<dbReference type="PROSITE" id="PS51257">
    <property type="entry name" value="PROKAR_LIPOPROTEIN"/>
    <property type="match status" value="1"/>
</dbReference>
<evidence type="ECO:0000256" key="3">
    <source>
        <dbReference type="PROSITE-ProRule" id="PRU00473"/>
    </source>
</evidence>
<dbReference type="Gene3D" id="3.30.1330.60">
    <property type="entry name" value="OmpA-like domain"/>
    <property type="match status" value="1"/>
</dbReference>
<dbReference type="Pfam" id="PF04355">
    <property type="entry name" value="BamE"/>
    <property type="match status" value="1"/>
</dbReference>
<dbReference type="GO" id="GO:0015288">
    <property type="term" value="F:porin activity"/>
    <property type="evidence" value="ECO:0007669"/>
    <property type="project" value="InterPro"/>
</dbReference>
<sequence>MKRHTVKLLLLAVVAALSGCHQNPSHPENDGSIKEVVWPSPKRAKLGTGLGVFPTPESISLLNNGMTKDQVYILIGSPHFDEGLFRVREWDYLLHFRTSGYGTHGVTTCQLKIIYNSDLLVSGIYWKAVDPKNDFCPPKSGLHKGLQHYTLSADIHFGLNQYLIKKYNQDTLKNLDKIISDISERGEYKSISVYGYTDFQGGRRYNMELSALRAESVANYLISKGFPEKKVFWKGMGETIPETSCPGLINEKLTECLLPDRKVVIVVNPTSSDIK</sequence>
<dbReference type="InterPro" id="IPR050330">
    <property type="entry name" value="Bact_OuterMem_StrucFunc"/>
</dbReference>
<dbReference type="Pfam" id="PF00691">
    <property type="entry name" value="OmpA"/>
    <property type="match status" value="1"/>
</dbReference>
<dbReference type="AlphaFoldDB" id="A0A1S0Z7R5"/>
<dbReference type="Gene3D" id="3.30.1450.10">
    <property type="match status" value="1"/>
</dbReference>
<dbReference type="InterPro" id="IPR037873">
    <property type="entry name" value="BamE-like"/>
</dbReference>
<dbReference type="InterPro" id="IPR036737">
    <property type="entry name" value="OmpA-like_sf"/>
</dbReference>
<reference evidence="5" key="1">
    <citation type="submission" date="2016-09" db="EMBL/GenBank/DDBJ databases">
        <title>Whole genome sequencing of Salmonella enterica.</title>
        <authorList>
            <person name="Bell R."/>
        </authorList>
    </citation>
    <scope>NUCLEOTIDE SEQUENCE [LARGE SCALE GENOMIC DNA]</scope>
    <source>
        <strain evidence="5">CFSAN044978</strain>
    </source>
</reference>
<name>A0A1S0Z7R5_SALET</name>
<evidence type="ECO:0000256" key="1">
    <source>
        <dbReference type="ARBA" id="ARBA00022729"/>
    </source>
</evidence>
<protein>
    <recommendedName>
        <fullName evidence="4">OmpA-like domain-containing protein</fullName>
    </recommendedName>
</protein>
<dbReference type="InterPro" id="IPR006665">
    <property type="entry name" value="OmpA-like"/>
</dbReference>
<keyword evidence="1" id="KW-0732">Signal</keyword>
<dbReference type="SUPFAM" id="SSF103088">
    <property type="entry name" value="OmpA-like"/>
    <property type="match status" value="1"/>
</dbReference>
<feature type="domain" description="OmpA-like" evidence="4">
    <location>
        <begin position="144"/>
        <end position="271"/>
    </location>
</feature>
<dbReference type="InterPro" id="IPR002368">
    <property type="entry name" value="OmpA"/>
</dbReference>
<dbReference type="PROSITE" id="PS51123">
    <property type="entry name" value="OMPA_2"/>
    <property type="match status" value="1"/>
</dbReference>
<proteinExistence type="predicted"/>
<dbReference type="PANTHER" id="PTHR30329:SF21">
    <property type="entry name" value="LIPOPROTEIN YIAD-RELATED"/>
    <property type="match status" value="1"/>
</dbReference>
<keyword evidence="2 3" id="KW-0472">Membrane</keyword>
<dbReference type="CDD" id="cd07185">
    <property type="entry name" value="OmpA_C-like"/>
    <property type="match status" value="1"/>
</dbReference>
<comment type="caution">
    <text evidence="5">The sequence shown here is derived from an EMBL/GenBank/DDBJ whole genome shotgun (WGS) entry which is preliminary data.</text>
</comment>
<dbReference type="InterPro" id="IPR007450">
    <property type="entry name" value="BamE_dom"/>
</dbReference>
<evidence type="ECO:0000256" key="2">
    <source>
        <dbReference type="ARBA" id="ARBA00023136"/>
    </source>
</evidence>